<dbReference type="RefSeq" id="WP_043965031.1">
    <property type="nucleotide sequence ID" value="NZ_JXSX01000002.1"/>
</dbReference>
<organism evidence="3 4">
    <name type="scientific">Micromonospora haikouensis</name>
    <dbReference type="NCBI Taxonomy" id="686309"/>
    <lineage>
        <taxon>Bacteria</taxon>
        <taxon>Bacillati</taxon>
        <taxon>Actinomycetota</taxon>
        <taxon>Actinomycetes</taxon>
        <taxon>Micromonosporales</taxon>
        <taxon>Micromonosporaceae</taxon>
        <taxon>Micromonospora</taxon>
    </lineage>
</organism>
<dbReference type="Pfam" id="PF13845">
    <property type="entry name" value="Septum_form"/>
    <property type="match status" value="1"/>
</dbReference>
<evidence type="ECO:0000313" key="3">
    <source>
        <dbReference type="EMBL" id="KIR62728.1"/>
    </source>
</evidence>
<evidence type="ECO:0000313" key="4">
    <source>
        <dbReference type="Proteomes" id="UP000032254"/>
    </source>
</evidence>
<dbReference type="InterPro" id="IPR026004">
    <property type="entry name" value="Septum_form"/>
</dbReference>
<keyword evidence="1" id="KW-0732">Signal</keyword>
<dbReference type="AlphaFoldDB" id="A0A0D0VPQ7"/>
<dbReference type="EMBL" id="JXSX01000002">
    <property type="protein sequence ID" value="KIR62728.1"/>
    <property type="molecule type" value="Genomic_DNA"/>
</dbReference>
<accession>A0A0D0VPQ7</accession>
<proteinExistence type="predicted"/>
<dbReference type="Proteomes" id="UP000032254">
    <property type="component" value="Unassembled WGS sequence"/>
</dbReference>
<dbReference type="GeneID" id="301305807"/>
<evidence type="ECO:0000256" key="1">
    <source>
        <dbReference type="SAM" id="SignalP"/>
    </source>
</evidence>
<gene>
    <name evidence="3" type="ORF">TK50_17275</name>
</gene>
<feature type="chain" id="PRO_5039386517" description="Septum formation-related domain-containing protein" evidence="1">
    <location>
        <begin position="20"/>
        <end position="298"/>
    </location>
</feature>
<dbReference type="PATRIC" id="fig|47853.6.peg.3615"/>
<reference evidence="3 4" key="1">
    <citation type="submission" date="2015-01" db="EMBL/GenBank/DDBJ databases">
        <title>Sequencing and annotation of Micromonospora carbonacea strain JXNU-1 genome.</title>
        <authorList>
            <person name="Long Z."/>
            <person name="Huang Y."/>
            <person name="Jiang Y."/>
        </authorList>
    </citation>
    <scope>NUCLEOTIDE SEQUENCE [LARGE SCALE GENOMIC DNA]</scope>
    <source>
        <strain evidence="3 4">JXNU-1</strain>
    </source>
</reference>
<evidence type="ECO:0000259" key="2">
    <source>
        <dbReference type="Pfam" id="PF13845"/>
    </source>
</evidence>
<feature type="signal peptide" evidence="1">
    <location>
        <begin position="1"/>
        <end position="19"/>
    </location>
</feature>
<protein>
    <recommendedName>
        <fullName evidence="2">Septum formation-related domain-containing protein</fullName>
    </recommendedName>
</protein>
<keyword evidence="4" id="KW-1185">Reference proteome</keyword>
<sequence>MRRALTSVCAALVTAVVLAGCGGQAGLDGDLTDDWAAPGPAGPFTPAAEVCQVADFVDVLPLSAYAPVDCALPHRVETVHVGAFPADRAAPPGSGSPELRAPFADCDTKATAYVGDDWRAGRLRLAVAVPSKTGWTSGARWYRCDLTEVSTAEAGATPVTRTGSLRDALKGPSPLRLGCQRSDNVGRRGAQVLKPVECATRHDAEFVGVWKAPDKPYPARDADWLPFYTGCRTVLARYAGVPDDDDLRYRSGLVVRPPGAGRWRVGDRGVRCYLWLSDRTVTASLKGAGPAGLPIRTK</sequence>
<dbReference type="OrthoDB" id="3381205at2"/>
<name>A0A0D0VPQ7_9ACTN</name>
<feature type="domain" description="Septum formation-related" evidence="2">
    <location>
        <begin position="51"/>
        <end position="272"/>
    </location>
</feature>
<comment type="caution">
    <text evidence="3">The sequence shown here is derived from an EMBL/GenBank/DDBJ whole genome shotgun (WGS) entry which is preliminary data.</text>
</comment>
<dbReference type="PROSITE" id="PS51257">
    <property type="entry name" value="PROKAR_LIPOPROTEIN"/>
    <property type="match status" value="1"/>
</dbReference>